<dbReference type="InterPro" id="IPR003346">
    <property type="entry name" value="Transposase_20"/>
</dbReference>
<evidence type="ECO:0000259" key="2">
    <source>
        <dbReference type="Pfam" id="PF01548"/>
    </source>
</evidence>
<dbReference type="RefSeq" id="WP_406700159.1">
    <property type="nucleotide sequence ID" value="NZ_CP155447.1"/>
</dbReference>
<protein>
    <submittedName>
        <fullName evidence="4">Transposase</fullName>
    </submittedName>
</protein>
<dbReference type="Pfam" id="PF01548">
    <property type="entry name" value="DEDD_Tnp_IS110"/>
    <property type="match status" value="1"/>
</dbReference>
<name>A0AAU7CQE9_9BACT</name>
<evidence type="ECO:0000259" key="3">
    <source>
        <dbReference type="Pfam" id="PF02371"/>
    </source>
</evidence>
<dbReference type="PANTHER" id="PTHR33055">
    <property type="entry name" value="TRANSPOSASE FOR INSERTION SEQUENCE ELEMENT IS1111A"/>
    <property type="match status" value="1"/>
</dbReference>
<dbReference type="EMBL" id="CP155447">
    <property type="protein sequence ID" value="XBH07320.1"/>
    <property type="molecule type" value="Genomic_DNA"/>
</dbReference>
<dbReference type="GO" id="GO:0006313">
    <property type="term" value="P:DNA transposition"/>
    <property type="evidence" value="ECO:0007669"/>
    <property type="project" value="InterPro"/>
</dbReference>
<dbReference type="GO" id="GO:0003677">
    <property type="term" value="F:DNA binding"/>
    <property type="evidence" value="ECO:0007669"/>
    <property type="project" value="InterPro"/>
</dbReference>
<dbReference type="GO" id="GO:0004803">
    <property type="term" value="F:transposase activity"/>
    <property type="evidence" value="ECO:0007669"/>
    <property type="project" value="InterPro"/>
</dbReference>
<gene>
    <name evidence="4" type="ORF">V5E97_15135</name>
</gene>
<feature type="domain" description="Transposase IS116/IS110/IS902 C-terminal" evidence="3">
    <location>
        <begin position="304"/>
        <end position="385"/>
    </location>
</feature>
<reference evidence="4" key="1">
    <citation type="submission" date="2024-05" db="EMBL/GenBank/DDBJ databases">
        <title>Planctomycetes of the genus Singulisphaera possess chitinolytic capabilities.</title>
        <authorList>
            <person name="Ivanova A."/>
        </authorList>
    </citation>
    <scope>NUCLEOTIDE SEQUENCE</scope>
    <source>
        <strain evidence="4">Ch08T</strain>
    </source>
</reference>
<accession>A0AAU7CQE9</accession>
<feature type="domain" description="Transposase IS110-like N-terminal" evidence="2">
    <location>
        <begin position="38"/>
        <end position="197"/>
    </location>
</feature>
<evidence type="ECO:0000313" key="4">
    <source>
        <dbReference type="EMBL" id="XBH07320.1"/>
    </source>
</evidence>
<dbReference type="InterPro" id="IPR047650">
    <property type="entry name" value="Transpos_IS110"/>
</dbReference>
<dbReference type="Pfam" id="PF02371">
    <property type="entry name" value="Transposase_20"/>
    <property type="match status" value="1"/>
</dbReference>
<dbReference type="InterPro" id="IPR002525">
    <property type="entry name" value="Transp_IS110-like_N"/>
</dbReference>
<proteinExistence type="predicted"/>
<sequence>MATRTASQRRRRPHEIHKPAGTLHPRVQAVGPERFGIVAVDCAKARSKFLLADFYGKVLVPPTLITHDRGGFEAAIQSVREAAQRHRLGVVIVVVERTGRFHLPVQAAFQAAGFEVRIVHPFATKQFRQPADPGNKTDDTDLSAIHRAAVNGFGLLEHEPDPLYIHLQLLARHRRDLVTKNVTLRNQIHDHFQLIMPGFCAVIDPFDSPLPLWIVKNLQSADAILEVGVPGLLRRLREAGFRPHLKTVEKIVAWAKAAPAPHSQSSIYLRLLTTLDEDRMAKLEAIRTVEGDLAGLLVRTPYVLLLGIPGINAVTAAEFAGEMGPIGRYPKARSITGRAGLFPSRYQSDTVDRSNGALVRRGNHSLREVILRIADNLITCNDYFRIQAAKWRLSGKDPRDIHVKVGGRFCRIAYQMVAGQSVFHHPSCQHRHYVLDKLIKFSNEHNIDCARILLILDSAVCQLPRSEHRSEAVPLAEELSRTRSKRGTGPQLLGVILPAVLAKLGVDLLPSKLSGEPDPTE</sequence>
<feature type="region of interest" description="Disordered" evidence="1">
    <location>
        <begin position="1"/>
        <end position="23"/>
    </location>
</feature>
<evidence type="ECO:0000256" key="1">
    <source>
        <dbReference type="SAM" id="MobiDB-lite"/>
    </source>
</evidence>
<dbReference type="AlphaFoldDB" id="A0AAU7CQE9"/>
<organism evidence="4">
    <name type="scientific">Singulisphaera sp. Ch08</name>
    <dbReference type="NCBI Taxonomy" id="3120278"/>
    <lineage>
        <taxon>Bacteria</taxon>
        <taxon>Pseudomonadati</taxon>
        <taxon>Planctomycetota</taxon>
        <taxon>Planctomycetia</taxon>
        <taxon>Isosphaerales</taxon>
        <taxon>Isosphaeraceae</taxon>
        <taxon>Singulisphaera</taxon>
    </lineage>
</organism>